<name>A0A377J4M1_9HELI</name>
<dbReference type="SUPFAM" id="SSF161070">
    <property type="entry name" value="SNF-like"/>
    <property type="match status" value="1"/>
</dbReference>
<evidence type="ECO:0000256" key="6">
    <source>
        <dbReference type="SAM" id="Phobius"/>
    </source>
</evidence>
<gene>
    <name evidence="7" type="ORF">NCTC12410_01094</name>
</gene>
<accession>A0A377J4M1</accession>
<evidence type="ECO:0000256" key="4">
    <source>
        <dbReference type="ARBA" id="ARBA00022989"/>
    </source>
</evidence>
<dbReference type="OrthoDB" id="9762833at2"/>
<feature type="transmembrane region" description="Helical" evidence="6">
    <location>
        <begin position="247"/>
        <end position="271"/>
    </location>
</feature>
<dbReference type="InterPro" id="IPR037272">
    <property type="entry name" value="SNS_sf"/>
</dbReference>
<dbReference type="InterPro" id="IPR000175">
    <property type="entry name" value="Na/ntran_symport"/>
</dbReference>
<protein>
    <submittedName>
        <fullName evidence="7">Transmembrane transport protein</fullName>
    </submittedName>
</protein>
<dbReference type="EMBL" id="UGHV01000001">
    <property type="protein sequence ID" value="STO97269.1"/>
    <property type="molecule type" value="Genomic_DNA"/>
</dbReference>
<feature type="transmembrane region" description="Helical" evidence="6">
    <location>
        <begin position="137"/>
        <end position="159"/>
    </location>
</feature>
<feature type="transmembrane region" description="Helical" evidence="6">
    <location>
        <begin position="7"/>
        <end position="24"/>
    </location>
</feature>
<evidence type="ECO:0000256" key="3">
    <source>
        <dbReference type="ARBA" id="ARBA00022692"/>
    </source>
</evidence>
<organism evidence="7 8">
    <name type="scientific">Helicobacter canis</name>
    <dbReference type="NCBI Taxonomy" id="29419"/>
    <lineage>
        <taxon>Bacteria</taxon>
        <taxon>Pseudomonadati</taxon>
        <taxon>Campylobacterota</taxon>
        <taxon>Epsilonproteobacteria</taxon>
        <taxon>Campylobacterales</taxon>
        <taxon>Helicobacteraceae</taxon>
        <taxon>Helicobacter</taxon>
    </lineage>
</organism>
<keyword evidence="5 6" id="KW-0472">Membrane</keyword>
<dbReference type="NCBIfam" id="NF037979">
    <property type="entry name" value="Na_transp"/>
    <property type="match status" value="1"/>
</dbReference>
<dbReference type="InterPro" id="IPR047218">
    <property type="entry name" value="YocR/YhdH-like"/>
</dbReference>
<dbReference type="PANTHER" id="PTHR42948">
    <property type="entry name" value="TRANSPORTER"/>
    <property type="match status" value="1"/>
</dbReference>
<dbReference type="CDD" id="cd10336">
    <property type="entry name" value="SLC6sbd_Tyt1-Like"/>
    <property type="match status" value="1"/>
</dbReference>
<evidence type="ECO:0000256" key="5">
    <source>
        <dbReference type="ARBA" id="ARBA00023136"/>
    </source>
</evidence>
<feature type="transmembrane region" description="Helical" evidence="6">
    <location>
        <begin position="299"/>
        <end position="324"/>
    </location>
</feature>
<dbReference type="PROSITE" id="PS50267">
    <property type="entry name" value="NA_NEUROTRAN_SYMP_3"/>
    <property type="match status" value="1"/>
</dbReference>
<feature type="transmembrane region" description="Helical" evidence="6">
    <location>
        <begin position="214"/>
        <end position="235"/>
    </location>
</feature>
<feature type="transmembrane region" description="Helical" evidence="6">
    <location>
        <begin position="85"/>
        <end position="112"/>
    </location>
</feature>
<evidence type="ECO:0000256" key="2">
    <source>
        <dbReference type="ARBA" id="ARBA00022448"/>
    </source>
</evidence>
<dbReference type="GO" id="GO:0016020">
    <property type="term" value="C:membrane"/>
    <property type="evidence" value="ECO:0007669"/>
    <property type="project" value="UniProtKB-SubCell"/>
</dbReference>
<comment type="subcellular location">
    <subcellularLocation>
        <location evidence="1">Membrane</location>
        <topology evidence="1">Multi-pass membrane protein</topology>
    </subcellularLocation>
</comment>
<feature type="transmembrane region" description="Helical" evidence="6">
    <location>
        <begin position="344"/>
        <end position="362"/>
    </location>
</feature>
<dbReference type="AlphaFoldDB" id="A0A377J4M1"/>
<sequence length="467" mass="52145">MNTFSKFGFILATLGSSIGLGHIWRFPYMAGQMGGGAFVLLFLVLALVIGVSLLITDMVIGNRGKKDVVGCFETLDPSPKKPWRLAGIAIIGGPLILSFYAVILGWILYYFVAISFNLPSNMFLSKWAFNELMSERIWCQVLGLFACLFITALIVSLGIKKGIEKLNLVLMPLLFIIFIGLLIYAAFQPSFMQAVHFLFDFKYEDINSNVFMEALAQMFFSLSLGVGTIITYAALTQEKQNLLTSALWVVVPGIIISLVAGLIIFTFYFGYDGSLGNDGDRGINLVFISLPLIFSEFGAVGQILCLAFLGALLFAGITSTISLLEPSVFYLTQRCGVSRAKASFWVSVVVFVLGLFAIHSFSSYHIQHLQTPLLITTDKHSIFFWLNTLIQLDNPAFFWLDYLTAKIIMPLSALASIIFLGYIIKKDTLREFTRDFLSPIAFSVWYFIIRYIAPIVILAVFIFKFFE</sequence>
<dbReference type="PRINTS" id="PR00176">
    <property type="entry name" value="NANEUSMPORT"/>
</dbReference>
<feature type="transmembrane region" description="Helical" evidence="6">
    <location>
        <begin position="444"/>
        <end position="466"/>
    </location>
</feature>
<keyword evidence="2" id="KW-0813">Transport</keyword>
<evidence type="ECO:0000313" key="7">
    <source>
        <dbReference type="EMBL" id="STO97269.1"/>
    </source>
</evidence>
<feature type="transmembrane region" description="Helical" evidence="6">
    <location>
        <begin position="36"/>
        <end position="56"/>
    </location>
</feature>
<dbReference type="RefSeq" id="WP_115011519.1">
    <property type="nucleotide sequence ID" value="NZ_UGHV01000001.1"/>
</dbReference>
<dbReference type="PANTHER" id="PTHR42948:SF1">
    <property type="entry name" value="TRANSPORTER"/>
    <property type="match status" value="1"/>
</dbReference>
<evidence type="ECO:0000313" key="8">
    <source>
        <dbReference type="Proteomes" id="UP000254841"/>
    </source>
</evidence>
<dbReference type="Proteomes" id="UP000254841">
    <property type="component" value="Unassembled WGS sequence"/>
</dbReference>
<reference evidence="7 8" key="1">
    <citation type="submission" date="2018-06" db="EMBL/GenBank/DDBJ databases">
        <authorList>
            <consortium name="Pathogen Informatics"/>
            <person name="Doyle S."/>
        </authorList>
    </citation>
    <scope>NUCLEOTIDE SEQUENCE [LARGE SCALE GENOMIC DNA]</scope>
    <source>
        <strain evidence="7 8">NCTC12410</strain>
    </source>
</reference>
<proteinExistence type="predicted"/>
<dbReference type="Pfam" id="PF00209">
    <property type="entry name" value="SNF"/>
    <property type="match status" value="2"/>
</dbReference>
<feature type="transmembrane region" description="Helical" evidence="6">
    <location>
        <begin position="407"/>
        <end position="424"/>
    </location>
</feature>
<evidence type="ECO:0000256" key="1">
    <source>
        <dbReference type="ARBA" id="ARBA00004141"/>
    </source>
</evidence>
<feature type="transmembrane region" description="Helical" evidence="6">
    <location>
        <begin position="166"/>
        <end position="187"/>
    </location>
</feature>
<keyword evidence="3 6" id="KW-0812">Transmembrane</keyword>
<keyword evidence="4 6" id="KW-1133">Transmembrane helix</keyword>